<comment type="caution">
    <text evidence="1">The sequence shown here is derived from an EMBL/GenBank/DDBJ whole genome shotgun (WGS) entry which is preliminary data.</text>
</comment>
<protein>
    <submittedName>
        <fullName evidence="1">Uncharacterized protein</fullName>
    </submittedName>
</protein>
<dbReference type="EMBL" id="JAPHNI010000399">
    <property type="protein sequence ID" value="KAJ8111514.1"/>
    <property type="molecule type" value="Genomic_DNA"/>
</dbReference>
<accession>A0ACC2I8K8</accession>
<reference evidence="1" key="1">
    <citation type="submission" date="2022-11" db="EMBL/GenBank/DDBJ databases">
        <title>Genome Sequence of Boeremia exigua.</title>
        <authorList>
            <person name="Buettner E."/>
        </authorList>
    </citation>
    <scope>NUCLEOTIDE SEQUENCE</scope>
    <source>
        <strain evidence="1">CU02</strain>
    </source>
</reference>
<sequence length="343" mass="39018">MVSLTSQPASGTSTSLISLPSPAVEPSLRRRRVGRIDALNHLAGLFIPWASSEPKHLHEVICYSIWLSLIVYYVAEATPKYFENIPQYPHVAHHVKLCLTDIEAKLAEELNDKIFRPQTKIRIMEVIETMDKQQSREFLENSKAAGFYEATLSNQTALVEDFNTLSYFGHLEDNSAHLHTRCLIIRQEKDWFRQRDLKATYSRHANLNEERLLVLLDVIRALREAIGAAANSKELGKSLLKMLMRKLKMFDINSLYSKSCSIVGWKSPQEPYLVRIDSEEWWKVTPIDEHVAGTSRNEALAYPAGQNMRSTLTFVVPTFSLLSIIPAAMAWKHGEEATGNTYD</sequence>
<dbReference type="Proteomes" id="UP001153331">
    <property type="component" value="Unassembled WGS sequence"/>
</dbReference>
<gene>
    <name evidence="1" type="ORF">OPT61_g5912</name>
</gene>
<keyword evidence="2" id="KW-1185">Reference proteome</keyword>
<evidence type="ECO:0000313" key="1">
    <source>
        <dbReference type="EMBL" id="KAJ8111514.1"/>
    </source>
</evidence>
<evidence type="ECO:0000313" key="2">
    <source>
        <dbReference type="Proteomes" id="UP001153331"/>
    </source>
</evidence>
<organism evidence="1 2">
    <name type="scientific">Boeremia exigua</name>
    <dbReference type="NCBI Taxonomy" id="749465"/>
    <lineage>
        <taxon>Eukaryota</taxon>
        <taxon>Fungi</taxon>
        <taxon>Dikarya</taxon>
        <taxon>Ascomycota</taxon>
        <taxon>Pezizomycotina</taxon>
        <taxon>Dothideomycetes</taxon>
        <taxon>Pleosporomycetidae</taxon>
        <taxon>Pleosporales</taxon>
        <taxon>Pleosporineae</taxon>
        <taxon>Didymellaceae</taxon>
        <taxon>Boeremia</taxon>
    </lineage>
</organism>
<name>A0ACC2I8K8_9PLEO</name>
<proteinExistence type="predicted"/>